<dbReference type="STRING" id="945553.A0A0D2PYZ3"/>
<name>A0A0D2PYZ3_HYPSF</name>
<evidence type="ECO:0000256" key="11">
    <source>
        <dbReference type="ARBA" id="ARBA00048044"/>
    </source>
</evidence>
<evidence type="ECO:0000256" key="7">
    <source>
        <dbReference type="ARBA" id="ARBA00023004"/>
    </source>
</evidence>
<evidence type="ECO:0000313" key="13">
    <source>
        <dbReference type="EMBL" id="KJA24585.1"/>
    </source>
</evidence>
<evidence type="ECO:0000256" key="4">
    <source>
        <dbReference type="ARBA" id="ARBA00022723"/>
    </source>
</evidence>
<accession>A0A0D2PYZ3</accession>
<dbReference type="Pfam" id="PF02628">
    <property type="entry name" value="COX15-CtaA"/>
    <property type="match status" value="1"/>
</dbReference>
<evidence type="ECO:0000256" key="1">
    <source>
        <dbReference type="ARBA" id="ARBA00001970"/>
    </source>
</evidence>
<dbReference type="GO" id="GO:0005743">
    <property type="term" value="C:mitochondrial inner membrane"/>
    <property type="evidence" value="ECO:0007669"/>
    <property type="project" value="TreeGrafter"/>
</dbReference>
<evidence type="ECO:0000256" key="10">
    <source>
        <dbReference type="ARBA" id="ARBA00044501"/>
    </source>
</evidence>
<evidence type="ECO:0000313" key="14">
    <source>
        <dbReference type="Proteomes" id="UP000054270"/>
    </source>
</evidence>
<keyword evidence="7" id="KW-0408">Iron</keyword>
<keyword evidence="14" id="KW-1185">Reference proteome</keyword>
<comment type="catalytic activity">
    <reaction evidence="11">
        <text>Fe(II)-heme o + 2 A + H2O = Fe(II)-heme a + 2 AH2</text>
        <dbReference type="Rhea" id="RHEA:63388"/>
        <dbReference type="ChEBI" id="CHEBI:13193"/>
        <dbReference type="ChEBI" id="CHEBI:15377"/>
        <dbReference type="ChEBI" id="CHEBI:17499"/>
        <dbReference type="ChEBI" id="CHEBI:60530"/>
        <dbReference type="ChEBI" id="CHEBI:61715"/>
        <dbReference type="EC" id="1.17.99.9"/>
    </reaction>
    <physiologicalReaction direction="left-to-right" evidence="11">
        <dbReference type="Rhea" id="RHEA:63389"/>
    </physiologicalReaction>
</comment>
<dbReference type="AlphaFoldDB" id="A0A0D2PYZ3"/>
<feature type="transmembrane region" description="Helical" evidence="12">
    <location>
        <begin position="98"/>
        <end position="118"/>
    </location>
</feature>
<feature type="transmembrane region" description="Helical" evidence="12">
    <location>
        <begin position="180"/>
        <end position="198"/>
    </location>
</feature>
<dbReference type="HAMAP" id="MF_01665">
    <property type="entry name" value="HemeA_synth_type2"/>
    <property type="match status" value="1"/>
</dbReference>
<evidence type="ECO:0000256" key="8">
    <source>
        <dbReference type="ARBA" id="ARBA00023133"/>
    </source>
</evidence>
<keyword evidence="4" id="KW-0479">Metal-binding</keyword>
<dbReference type="GO" id="GO:0016653">
    <property type="term" value="F:oxidoreductase activity, acting on NAD(P)H, heme protein as acceptor"/>
    <property type="evidence" value="ECO:0007669"/>
    <property type="project" value="TreeGrafter"/>
</dbReference>
<dbReference type="PANTHER" id="PTHR23289:SF2">
    <property type="entry name" value="CYTOCHROME C OXIDASE ASSEMBLY PROTEIN COX15 HOMOLOG"/>
    <property type="match status" value="1"/>
</dbReference>
<dbReference type="GO" id="GO:0046872">
    <property type="term" value="F:metal ion binding"/>
    <property type="evidence" value="ECO:0007669"/>
    <property type="project" value="UniProtKB-KW"/>
</dbReference>
<comment type="subcellular location">
    <subcellularLocation>
        <location evidence="2">Membrane</location>
        <topology evidence="2">Multi-pass membrane protein</topology>
    </subcellularLocation>
</comment>
<evidence type="ECO:0000256" key="6">
    <source>
        <dbReference type="ARBA" id="ARBA00023002"/>
    </source>
</evidence>
<dbReference type="OMA" id="AFVCYSW"/>
<organism evidence="13 14">
    <name type="scientific">Hypholoma sublateritium (strain FD-334 SS-4)</name>
    <dbReference type="NCBI Taxonomy" id="945553"/>
    <lineage>
        <taxon>Eukaryota</taxon>
        <taxon>Fungi</taxon>
        <taxon>Dikarya</taxon>
        <taxon>Basidiomycota</taxon>
        <taxon>Agaricomycotina</taxon>
        <taxon>Agaricomycetes</taxon>
        <taxon>Agaricomycetidae</taxon>
        <taxon>Agaricales</taxon>
        <taxon>Agaricineae</taxon>
        <taxon>Strophariaceae</taxon>
        <taxon>Hypholoma</taxon>
    </lineage>
</organism>
<evidence type="ECO:0000256" key="5">
    <source>
        <dbReference type="ARBA" id="ARBA00022989"/>
    </source>
</evidence>
<comment type="cofactor">
    <cofactor evidence="1">
        <name>heme b</name>
        <dbReference type="ChEBI" id="CHEBI:60344"/>
    </cofactor>
</comment>
<keyword evidence="8" id="KW-0350">Heme biosynthesis</keyword>
<dbReference type="GO" id="GO:0006784">
    <property type="term" value="P:heme A biosynthetic process"/>
    <property type="evidence" value="ECO:0007669"/>
    <property type="project" value="InterPro"/>
</dbReference>
<feature type="transmembrane region" description="Helical" evidence="12">
    <location>
        <begin position="418"/>
        <end position="438"/>
    </location>
</feature>
<sequence length="484" mass="52930">MRGPLQIATNVGFRAFARSSRVGNTLWAVTPAVLGCAKAPWSLGRFGGVHNPPSTVIHSSIPSNARFLHWSRSLLDQTHATTLDTTLPILPSPVVGRWLLLSSVLVLGIIVVGGVTRLTESGLSITEWQPITGILPPLSYDEWMVEFEKYKATPEFKLMNHSISLEDFKSIFYMEWGHRVLGRLIGVVFVGPLIYFAIRKKISKPMTVRLFGLSVLIGAQGLLGWYMVKSGLEESLMDTPGAVPRVSQYRLASHLGLAFLLYIGMFGTGMAVIKDFKFANGAAWTGSTVKSVGKILSHPLVRSFKRQAYALTGLVFLTALSGAFVAGLDAGLLYNEFPLMGGRLAPPTNELFSEDFAKNEDKSDKWWRNIFENPTTVQFNHRVLATTTYLATAALYARTFSPAIRSALPPLTRTATMAAFAMANVQVALGITTLLYLVPVPLAAAHQAGSVMLLSAMVHLLVSMRNPGTAAKAWRQIIEIKRKV</sequence>
<keyword evidence="3 12" id="KW-0812">Transmembrane</keyword>
<dbReference type="OrthoDB" id="1726137at2759"/>
<evidence type="ECO:0000256" key="9">
    <source>
        <dbReference type="ARBA" id="ARBA00023136"/>
    </source>
</evidence>
<dbReference type="Proteomes" id="UP000054270">
    <property type="component" value="Unassembled WGS sequence"/>
</dbReference>
<dbReference type="PANTHER" id="PTHR23289">
    <property type="entry name" value="CYTOCHROME C OXIDASE ASSEMBLY PROTEIN COX15"/>
    <property type="match status" value="1"/>
</dbReference>
<feature type="transmembrane region" description="Helical" evidence="12">
    <location>
        <begin position="210"/>
        <end position="228"/>
    </location>
</feature>
<dbReference type="InterPro" id="IPR003780">
    <property type="entry name" value="COX15/CtaA_fam"/>
</dbReference>
<dbReference type="GO" id="GO:0120547">
    <property type="term" value="F:heme A synthase activity"/>
    <property type="evidence" value="ECO:0007669"/>
    <property type="project" value="UniProtKB-EC"/>
</dbReference>
<feature type="transmembrane region" description="Helical" evidence="12">
    <location>
        <begin position="308"/>
        <end position="334"/>
    </location>
</feature>
<evidence type="ECO:0000256" key="2">
    <source>
        <dbReference type="ARBA" id="ARBA00004141"/>
    </source>
</evidence>
<keyword evidence="6" id="KW-0560">Oxidoreductase</keyword>
<protein>
    <recommendedName>
        <fullName evidence="15">Cytochrome c oxidase assembly protein COX15</fullName>
    </recommendedName>
</protein>
<keyword evidence="9 12" id="KW-0472">Membrane</keyword>
<dbReference type="InterPro" id="IPR023754">
    <property type="entry name" value="HemeA_Synthase_type2"/>
</dbReference>
<gene>
    <name evidence="13" type="ORF">HYPSUDRAFT_135880</name>
</gene>
<comment type="pathway">
    <text evidence="10">Porphyrin-containing compound metabolism; heme A biosynthesis; heme A from heme O: step 1/1.</text>
</comment>
<feature type="transmembrane region" description="Helical" evidence="12">
    <location>
        <begin position="248"/>
        <end position="273"/>
    </location>
</feature>
<evidence type="ECO:0008006" key="15">
    <source>
        <dbReference type="Google" id="ProtNLM"/>
    </source>
</evidence>
<proteinExistence type="inferred from homology"/>
<keyword evidence="5 12" id="KW-1133">Transmembrane helix</keyword>
<evidence type="ECO:0000256" key="12">
    <source>
        <dbReference type="SAM" id="Phobius"/>
    </source>
</evidence>
<evidence type="ECO:0000256" key="3">
    <source>
        <dbReference type="ARBA" id="ARBA00022692"/>
    </source>
</evidence>
<dbReference type="EMBL" id="KN817536">
    <property type="protein sequence ID" value="KJA24585.1"/>
    <property type="molecule type" value="Genomic_DNA"/>
</dbReference>
<reference evidence="14" key="1">
    <citation type="submission" date="2014-04" db="EMBL/GenBank/DDBJ databases">
        <title>Evolutionary Origins and Diversification of the Mycorrhizal Mutualists.</title>
        <authorList>
            <consortium name="DOE Joint Genome Institute"/>
            <consortium name="Mycorrhizal Genomics Consortium"/>
            <person name="Kohler A."/>
            <person name="Kuo A."/>
            <person name="Nagy L.G."/>
            <person name="Floudas D."/>
            <person name="Copeland A."/>
            <person name="Barry K.W."/>
            <person name="Cichocki N."/>
            <person name="Veneault-Fourrey C."/>
            <person name="LaButti K."/>
            <person name="Lindquist E.A."/>
            <person name="Lipzen A."/>
            <person name="Lundell T."/>
            <person name="Morin E."/>
            <person name="Murat C."/>
            <person name="Riley R."/>
            <person name="Ohm R."/>
            <person name="Sun H."/>
            <person name="Tunlid A."/>
            <person name="Henrissat B."/>
            <person name="Grigoriev I.V."/>
            <person name="Hibbett D.S."/>
            <person name="Martin F."/>
        </authorList>
    </citation>
    <scope>NUCLEOTIDE SEQUENCE [LARGE SCALE GENOMIC DNA]</scope>
    <source>
        <strain evidence="14">FD-334 SS-4</strain>
    </source>
</reference>